<evidence type="ECO:0000256" key="1">
    <source>
        <dbReference type="SAM" id="SignalP"/>
    </source>
</evidence>
<organism evidence="2 3">
    <name type="scientific">Actinacidiphila alni</name>
    <dbReference type="NCBI Taxonomy" id="380248"/>
    <lineage>
        <taxon>Bacteria</taxon>
        <taxon>Bacillati</taxon>
        <taxon>Actinomycetota</taxon>
        <taxon>Actinomycetes</taxon>
        <taxon>Kitasatosporales</taxon>
        <taxon>Streptomycetaceae</taxon>
        <taxon>Actinacidiphila</taxon>
    </lineage>
</organism>
<proteinExistence type="predicted"/>
<name>A0A1I2DDE7_9ACTN</name>
<accession>A0A1I2DDE7</accession>
<dbReference type="OrthoDB" id="4350995at2"/>
<reference evidence="2 3" key="1">
    <citation type="submission" date="2016-10" db="EMBL/GenBank/DDBJ databases">
        <authorList>
            <person name="de Groot N.N."/>
        </authorList>
    </citation>
    <scope>NUCLEOTIDE SEQUENCE [LARGE SCALE GENOMIC DNA]</scope>
    <source>
        <strain evidence="2 3">CGMCC 4.3510</strain>
    </source>
</reference>
<feature type="signal peptide" evidence="1">
    <location>
        <begin position="1"/>
        <end position="27"/>
    </location>
</feature>
<dbReference type="EMBL" id="FONG01000005">
    <property type="protein sequence ID" value="SFE78421.1"/>
    <property type="molecule type" value="Genomic_DNA"/>
</dbReference>
<feature type="chain" id="PRO_5011469731" description="Secreted protein" evidence="1">
    <location>
        <begin position="28"/>
        <end position="73"/>
    </location>
</feature>
<protein>
    <recommendedName>
        <fullName evidence="4">Secreted protein</fullName>
    </recommendedName>
</protein>
<evidence type="ECO:0000313" key="3">
    <source>
        <dbReference type="Proteomes" id="UP000199323"/>
    </source>
</evidence>
<dbReference type="Proteomes" id="UP000199323">
    <property type="component" value="Unassembled WGS sequence"/>
</dbReference>
<gene>
    <name evidence="2" type="ORF">SAMN05216251_105186</name>
</gene>
<dbReference type="AlphaFoldDB" id="A0A1I2DDE7"/>
<keyword evidence="3" id="KW-1185">Reference proteome</keyword>
<evidence type="ECO:0000313" key="2">
    <source>
        <dbReference type="EMBL" id="SFE78421.1"/>
    </source>
</evidence>
<dbReference type="STRING" id="380248.SAMN05216251_105186"/>
<keyword evidence="1" id="KW-0732">Signal</keyword>
<evidence type="ECO:0008006" key="4">
    <source>
        <dbReference type="Google" id="ProtNLM"/>
    </source>
</evidence>
<dbReference type="RefSeq" id="WP_093713205.1">
    <property type="nucleotide sequence ID" value="NZ_FONG01000005.1"/>
</dbReference>
<sequence>MRQRIGLFAAAAVAALIPLGAATSAHASQEFPHLAGIYTTQEQCQAAGVAGHDLWGPVFLCQGVGQYFYLYTH</sequence>